<dbReference type="InterPro" id="IPR043128">
    <property type="entry name" value="Rev_trsase/Diguanyl_cyclase"/>
</dbReference>
<dbReference type="GO" id="GO:0006355">
    <property type="term" value="P:regulation of DNA-templated transcription"/>
    <property type="evidence" value="ECO:0007669"/>
    <property type="project" value="InterPro"/>
</dbReference>
<keyword evidence="7" id="KW-1185">Reference proteome</keyword>
<sequence>MTAPLPSPSQFRPLRKQVEQLYGTMWETTTDAVLILETDSTIVAANPAVRQVLGYLPDDLVGRNLEILQHDHHREAHRRGMQRYLESGVRTLDWRATEIVAVRADGSDVPVDISFADIEIEGRRLFVGFFRDISPRKRAEQALSDERKRAQTTLRSIADGVVSVDLAGTITFLNAAAEQLTGWAHEEALGRNCSQVLQLAEEDRAGTVLDLVSSAVRAGVPLQLGEHALLVRRDGEVFSVEGSLAPLIDGGAQAAGVVIAFRDVSPSRRMAAELSYQARHDPLTGLVNRIEFDRRLRAALRGASKRGAPYSLLYLDLDQFKVVNDTCGHTAGDELLRQVSTMLRTVLRKDDVLARLGGDEFGVLLENSAPEVSRATADALRRAASDLSFGWQGKRFPVAVSIGQVDFNDASMTPIELLSTADAACYVAKDQGRNRVHTYRPQDEAMARRYGEMEWIGRLNRALEDDRLQLHAQPIYSLHDGSVLHCEVLLRLRDIDGALVMPMAFIPAAERYGLMPTLDRWVIRTVLARLARPDEPGDRVYAINLSGASLADETMGAYVRDVFTSTGVDPARICFEVTETAAVGNLAQASALMADLKTMGCAFALDDFGSGMSSFAYLKHLPIDFLKIDGGFVRDLLIDPIDQAMVEAINHIGHVMGLRTIAEFAEDDGIVTRLREIGVDYAQGYALARPAPLD</sequence>
<reference evidence="6 7" key="1">
    <citation type="submission" date="2020-07" db="EMBL/GenBank/DDBJ databases">
        <title>isolation of Luteimonas sp. SJ-16.</title>
        <authorList>
            <person name="Huang X.-X."/>
            <person name="Xu L."/>
            <person name="Sun J.-Q."/>
        </authorList>
    </citation>
    <scope>NUCLEOTIDE SEQUENCE [LARGE SCALE GENOMIC DNA]</scope>
    <source>
        <strain evidence="6 7">SJ-16</strain>
    </source>
</reference>
<dbReference type="Pfam" id="PF13426">
    <property type="entry name" value="PAS_9"/>
    <property type="match status" value="1"/>
</dbReference>
<dbReference type="InterPro" id="IPR000014">
    <property type="entry name" value="PAS"/>
</dbReference>
<dbReference type="InterPro" id="IPR035919">
    <property type="entry name" value="EAL_sf"/>
</dbReference>
<dbReference type="PROSITE" id="PS50883">
    <property type="entry name" value="EAL"/>
    <property type="match status" value="1"/>
</dbReference>
<dbReference type="EMBL" id="JACCJZ010000020">
    <property type="protein sequence ID" value="NYZ64170.1"/>
    <property type="molecule type" value="Genomic_DNA"/>
</dbReference>
<evidence type="ECO:0000259" key="5">
    <source>
        <dbReference type="PROSITE" id="PS50887"/>
    </source>
</evidence>
<name>A0A7Z0QUR7_9GAMM</name>
<dbReference type="Pfam" id="PF00989">
    <property type="entry name" value="PAS"/>
    <property type="match status" value="1"/>
</dbReference>
<dbReference type="Proteomes" id="UP000589896">
    <property type="component" value="Unassembled WGS sequence"/>
</dbReference>
<dbReference type="CDD" id="cd01948">
    <property type="entry name" value="EAL"/>
    <property type="match status" value="1"/>
</dbReference>
<dbReference type="PROSITE" id="PS50113">
    <property type="entry name" value="PAC"/>
    <property type="match status" value="2"/>
</dbReference>
<gene>
    <name evidence="6" type="ORF">H0E82_15630</name>
</gene>
<dbReference type="Gene3D" id="3.30.70.270">
    <property type="match status" value="1"/>
</dbReference>
<dbReference type="Pfam" id="PF00990">
    <property type="entry name" value="GGDEF"/>
    <property type="match status" value="1"/>
</dbReference>
<feature type="domain" description="PAC" evidence="3">
    <location>
        <begin position="95"/>
        <end position="145"/>
    </location>
</feature>
<feature type="domain" description="PAC" evidence="3">
    <location>
        <begin position="223"/>
        <end position="276"/>
    </location>
</feature>
<dbReference type="PANTHER" id="PTHR44757:SF4">
    <property type="entry name" value="DIGUANYLATE CYCLASE DGCE-RELATED"/>
    <property type="match status" value="1"/>
</dbReference>
<dbReference type="InterPro" id="IPR013767">
    <property type="entry name" value="PAS_fold"/>
</dbReference>
<evidence type="ECO:0000259" key="2">
    <source>
        <dbReference type="PROSITE" id="PS50112"/>
    </source>
</evidence>
<dbReference type="InterPro" id="IPR001633">
    <property type="entry name" value="EAL_dom"/>
</dbReference>
<evidence type="ECO:0000259" key="3">
    <source>
        <dbReference type="PROSITE" id="PS50113"/>
    </source>
</evidence>
<evidence type="ECO:0000259" key="4">
    <source>
        <dbReference type="PROSITE" id="PS50883"/>
    </source>
</evidence>
<dbReference type="SUPFAM" id="SSF141868">
    <property type="entry name" value="EAL domain-like"/>
    <property type="match status" value="1"/>
</dbReference>
<feature type="domain" description="EAL" evidence="4">
    <location>
        <begin position="452"/>
        <end position="694"/>
    </location>
</feature>
<dbReference type="PROSITE" id="PS50112">
    <property type="entry name" value="PAS"/>
    <property type="match status" value="2"/>
</dbReference>
<comment type="caution">
    <text evidence="6">The sequence shown here is derived from an EMBL/GenBank/DDBJ whole genome shotgun (WGS) entry which is preliminary data.</text>
</comment>
<dbReference type="InterPro" id="IPR035965">
    <property type="entry name" value="PAS-like_dom_sf"/>
</dbReference>
<dbReference type="CDD" id="cd01949">
    <property type="entry name" value="GGDEF"/>
    <property type="match status" value="1"/>
</dbReference>
<dbReference type="SUPFAM" id="SSF55785">
    <property type="entry name" value="PYP-like sensor domain (PAS domain)"/>
    <property type="match status" value="2"/>
</dbReference>
<organism evidence="6 7">
    <name type="scientific">Luteimonas deserti</name>
    <dbReference type="NCBI Taxonomy" id="2752306"/>
    <lineage>
        <taxon>Bacteria</taxon>
        <taxon>Pseudomonadati</taxon>
        <taxon>Pseudomonadota</taxon>
        <taxon>Gammaproteobacteria</taxon>
        <taxon>Lysobacterales</taxon>
        <taxon>Lysobacteraceae</taxon>
        <taxon>Luteimonas</taxon>
    </lineage>
</organism>
<dbReference type="GO" id="GO:0003824">
    <property type="term" value="F:catalytic activity"/>
    <property type="evidence" value="ECO:0007669"/>
    <property type="project" value="UniProtKB-ARBA"/>
</dbReference>
<evidence type="ECO:0000313" key="7">
    <source>
        <dbReference type="Proteomes" id="UP000589896"/>
    </source>
</evidence>
<dbReference type="PANTHER" id="PTHR44757">
    <property type="entry name" value="DIGUANYLATE CYCLASE DGCP"/>
    <property type="match status" value="1"/>
</dbReference>
<evidence type="ECO:0000313" key="6">
    <source>
        <dbReference type="EMBL" id="NYZ64170.1"/>
    </source>
</evidence>
<dbReference type="AlphaFoldDB" id="A0A7Z0QUR7"/>
<dbReference type="InterPro" id="IPR052155">
    <property type="entry name" value="Biofilm_reg_signaling"/>
</dbReference>
<dbReference type="NCBIfam" id="TIGR00254">
    <property type="entry name" value="GGDEF"/>
    <property type="match status" value="1"/>
</dbReference>
<dbReference type="SMART" id="SM00091">
    <property type="entry name" value="PAS"/>
    <property type="match status" value="2"/>
</dbReference>
<feature type="domain" description="PAS" evidence="2">
    <location>
        <begin position="146"/>
        <end position="219"/>
    </location>
</feature>
<dbReference type="RefSeq" id="WP_180546377.1">
    <property type="nucleotide sequence ID" value="NZ_JACCJZ010000020.1"/>
</dbReference>
<dbReference type="Gene3D" id="3.20.20.450">
    <property type="entry name" value="EAL domain"/>
    <property type="match status" value="1"/>
</dbReference>
<evidence type="ECO:0000256" key="1">
    <source>
        <dbReference type="ARBA" id="ARBA00001946"/>
    </source>
</evidence>
<protein>
    <submittedName>
        <fullName evidence="6">EAL domain-containing protein</fullName>
    </submittedName>
</protein>
<dbReference type="SMART" id="SM00052">
    <property type="entry name" value="EAL"/>
    <property type="match status" value="1"/>
</dbReference>
<dbReference type="Gene3D" id="3.30.450.20">
    <property type="entry name" value="PAS domain"/>
    <property type="match status" value="2"/>
</dbReference>
<dbReference type="PROSITE" id="PS50887">
    <property type="entry name" value="GGDEF"/>
    <property type="match status" value="1"/>
</dbReference>
<dbReference type="FunFam" id="3.30.70.270:FF:000001">
    <property type="entry name" value="Diguanylate cyclase domain protein"/>
    <property type="match status" value="1"/>
</dbReference>
<dbReference type="InterPro" id="IPR029787">
    <property type="entry name" value="Nucleotide_cyclase"/>
</dbReference>
<dbReference type="Pfam" id="PF00563">
    <property type="entry name" value="EAL"/>
    <property type="match status" value="1"/>
</dbReference>
<feature type="domain" description="PAS" evidence="2">
    <location>
        <begin position="18"/>
        <end position="88"/>
    </location>
</feature>
<dbReference type="NCBIfam" id="TIGR00229">
    <property type="entry name" value="sensory_box"/>
    <property type="match status" value="2"/>
</dbReference>
<dbReference type="SMART" id="SM00267">
    <property type="entry name" value="GGDEF"/>
    <property type="match status" value="1"/>
</dbReference>
<accession>A0A7Z0QUR7</accession>
<dbReference type="CDD" id="cd00130">
    <property type="entry name" value="PAS"/>
    <property type="match status" value="2"/>
</dbReference>
<feature type="domain" description="GGDEF" evidence="5">
    <location>
        <begin position="308"/>
        <end position="441"/>
    </location>
</feature>
<comment type="cofactor">
    <cofactor evidence="1">
        <name>Mg(2+)</name>
        <dbReference type="ChEBI" id="CHEBI:18420"/>
    </cofactor>
</comment>
<dbReference type="SUPFAM" id="SSF55073">
    <property type="entry name" value="Nucleotide cyclase"/>
    <property type="match status" value="1"/>
</dbReference>
<dbReference type="InterPro" id="IPR000160">
    <property type="entry name" value="GGDEF_dom"/>
</dbReference>
<dbReference type="InterPro" id="IPR000700">
    <property type="entry name" value="PAS-assoc_C"/>
</dbReference>
<proteinExistence type="predicted"/>